<dbReference type="InterPro" id="IPR014026">
    <property type="entry name" value="UDP-Glc/GDP-Man_DH_dimer"/>
</dbReference>
<gene>
    <name evidence="4" type="ORF">A3C05_02405</name>
</gene>
<evidence type="ECO:0000313" key="4">
    <source>
        <dbReference type="EMBL" id="OGF71828.1"/>
    </source>
</evidence>
<dbReference type="GO" id="GO:0051287">
    <property type="term" value="F:NAD binding"/>
    <property type="evidence" value="ECO:0007669"/>
    <property type="project" value="InterPro"/>
</dbReference>
<name>A0A1F5W821_9BACT</name>
<dbReference type="Proteomes" id="UP000178743">
    <property type="component" value="Unassembled WGS sequence"/>
</dbReference>
<dbReference type="InterPro" id="IPR013328">
    <property type="entry name" value="6PGD_dom2"/>
</dbReference>
<reference evidence="4 5" key="1">
    <citation type="journal article" date="2016" name="Nat. Commun.">
        <title>Thousands of microbial genomes shed light on interconnected biogeochemical processes in an aquifer system.</title>
        <authorList>
            <person name="Anantharaman K."/>
            <person name="Brown C.T."/>
            <person name="Hug L.A."/>
            <person name="Sharon I."/>
            <person name="Castelle C.J."/>
            <person name="Probst A.J."/>
            <person name="Thomas B.C."/>
            <person name="Singh A."/>
            <person name="Wilkins M.J."/>
            <person name="Karaoz U."/>
            <person name="Brodie E.L."/>
            <person name="Williams K.H."/>
            <person name="Hubbard S.S."/>
            <person name="Banfield J.F."/>
        </authorList>
    </citation>
    <scope>NUCLEOTIDE SEQUENCE [LARGE SCALE GENOMIC DNA]</scope>
</reference>
<dbReference type="EMBL" id="MFHP01000028">
    <property type="protein sequence ID" value="OGF71828.1"/>
    <property type="molecule type" value="Genomic_DNA"/>
</dbReference>
<dbReference type="InterPro" id="IPR036291">
    <property type="entry name" value="NAD(P)-bd_dom_sf"/>
</dbReference>
<dbReference type="SUPFAM" id="SSF51735">
    <property type="entry name" value="NAD(P)-binding Rossmann-fold domains"/>
    <property type="match status" value="1"/>
</dbReference>
<dbReference type="Pfam" id="PF03721">
    <property type="entry name" value="UDPG_MGDP_dh_N"/>
    <property type="match status" value="1"/>
</dbReference>
<proteinExistence type="inferred from homology"/>
<dbReference type="GO" id="GO:0016616">
    <property type="term" value="F:oxidoreductase activity, acting on the CH-OH group of donors, NAD or NADP as acceptor"/>
    <property type="evidence" value="ECO:0007669"/>
    <property type="project" value="InterPro"/>
</dbReference>
<dbReference type="Gene3D" id="1.10.1040.10">
    <property type="entry name" value="N-(1-d-carboxylethyl)-l-norvaline Dehydrogenase, domain 2"/>
    <property type="match status" value="1"/>
</dbReference>
<protein>
    <recommendedName>
        <fullName evidence="6">UDP-glucose/GDP-mannose dehydrogenase dimerisation domain-containing protein</fullName>
    </recommendedName>
</protein>
<evidence type="ECO:0000259" key="2">
    <source>
        <dbReference type="Pfam" id="PF00984"/>
    </source>
</evidence>
<comment type="similarity">
    <text evidence="1">Belongs to the UDP-glucose/GDP-mannose dehydrogenase family.</text>
</comment>
<accession>A0A1F5W821</accession>
<evidence type="ECO:0000313" key="5">
    <source>
        <dbReference type="Proteomes" id="UP000178743"/>
    </source>
</evidence>
<feature type="domain" description="UDP-glucose/GDP-mannose dehydrogenase dimerisation" evidence="2">
    <location>
        <begin position="174"/>
        <end position="260"/>
    </location>
</feature>
<dbReference type="PANTHER" id="PTHR43750">
    <property type="entry name" value="UDP-GLUCOSE 6-DEHYDROGENASE TUAD"/>
    <property type="match status" value="1"/>
</dbReference>
<dbReference type="InterPro" id="IPR001732">
    <property type="entry name" value="UDP-Glc/GDP-Man_DH_N"/>
</dbReference>
<dbReference type="InterPro" id="IPR008927">
    <property type="entry name" value="6-PGluconate_DH-like_C_sf"/>
</dbReference>
<sequence length="333" mass="37771">MDNKPKIGILGVGMVGKEAARYFLESGWERGKSLFLHDTDAKKNFSDDIKKANIIFICVPTPSKKDGSCDTSIVESVINKYHAPDRILVIKSTVEPGTVARFQKKYKSPILFNPEFLTESRAWEDFIRPDKQIVGHTHKSQAVAGSVLNLLPQAYFSAPGTLGTYEFVRVNSSEAEFGKYASNVFGALKVTYANVLADFANALEKVQRREGIKLPVDYENIRKMVAHDRRIGDAWMNVYHGNYRGFGGYCFPKDFKAFMIFGNKLIKKLNKKKDKNLQFLLKSGLGFLEAVWKYNSNLLKSQDLSVELVGSHESNVRALLEKKWRRNNKKNQK</sequence>
<evidence type="ECO:0000259" key="3">
    <source>
        <dbReference type="Pfam" id="PF03721"/>
    </source>
</evidence>
<organism evidence="4 5">
    <name type="scientific">Candidatus Giovannonibacteria bacterium RIFCSPHIGHO2_02_FULL_45_40</name>
    <dbReference type="NCBI Taxonomy" id="1798337"/>
    <lineage>
        <taxon>Bacteria</taxon>
        <taxon>Candidatus Giovannoniibacteriota</taxon>
    </lineage>
</organism>
<evidence type="ECO:0008006" key="6">
    <source>
        <dbReference type="Google" id="ProtNLM"/>
    </source>
</evidence>
<dbReference type="SUPFAM" id="SSF48179">
    <property type="entry name" value="6-phosphogluconate dehydrogenase C-terminal domain-like"/>
    <property type="match status" value="1"/>
</dbReference>
<comment type="caution">
    <text evidence="4">The sequence shown here is derived from an EMBL/GenBank/DDBJ whole genome shotgun (WGS) entry which is preliminary data.</text>
</comment>
<dbReference type="PANTHER" id="PTHR43750:SF2">
    <property type="entry name" value="UDP-GLUCOSE 6-DEHYDROGENASE"/>
    <property type="match status" value="1"/>
</dbReference>
<dbReference type="Gene3D" id="3.40.50.720">
    <property type="entry name" value="NAD(P)-binding Rossmann-like Domain"/>
    <property type="match status" value="1"/>
</dbReference>
<feature type="domain" description="UDP-glucose/GDP-mannose dehydrogenase N-terminal" evidence="3">
    <location>
        <begin position="40"/>
        <end position="142"/>
    </location>
</feature>
<dbReference type="Pfam" id="PF00984">
    <property type="entry name" value="UDPG_MGDP_dh"/>
    <property type="match status" value="1"/>
</dbReference>
<evidence type="ECO:0000256" key="1">
    <source>
        <dbReference type="ARBA" id="ARBA00006601"/>
    </source>
</evidence>
<dbReference type="AlphaFoldDB" id="A0A1F5W821"/>